<gene>
    <name evidence="1" type="ORF">LCGC14_1634860</name>
</gene>
<reference evidence="1" key="1">
    <citation type="journal article" date="2015" name="Nature">
        <title>Complex archaea that bridge the gap between prokaryotes and eukaryotes.</title>
        <authorList>
            <person name="Spang A."/>
            <person name="Saw J.H."/>
            <person name="Jorgensen S.L."/>
            <person name="Zaremba-Niedzwiedzka K."/>
            <person name="Martijn J."/>
            <person name="Lind A.E."/>
            <person name="van Eijk R."/>
            <person name="Schleper C."/>
            <person name="Guy L."/>
            <person name="Ettema T.J."/>
        </authorList>
    </citation>
    <scope>NUCLEOTIDE SEQUENCE</scope>
</reference>
<name>A0A0F9I1I1_9ZZZZ</name>
<comment type="caution">
    <text evidence="1">The sequence shown here is derived from an EMBL/GenBank/DDBJ whole genome shotgun (WGS) entry which is preliminary data.</text>
</comment>
<protein>
    <submittedName>
        <fullName evidence="1">Uncharacterized protein</fullName>
    </submittedName>
</protein>
<dbReference type="AlphaFoldDB" id="A0A0F9I1I1"/>
<accession>A0A0F9I1I1</accession>
<organism evidence="1">
    <name type="scientific">marine sediment metagenome</name>
    <dbReference type="NCBI Taxonomy" id="412755"/>
    <lineage>
        <taxon>unclassified sequences</taxon>
        <taxon>metagenomes</taxon>
        <taxon>ecological metagenomes</taxon>
    </lineage>
</organism>
<sequence>MPLIVPQKIDTKVDAVEQALEKIQLYLWETVTENDTCQELELPEFSDKTIQVLGSFGGGNISIEGSIMKDSPAFSVLNDPNGNALTKTSAAVEAVLENVWKIRPKVPTGTSVDIDVYLLVK</sequence>
<evidence type="ECO:0000313" key="1">
    <source>
        <dbReference type="EMBL" id="KKM21491.1"/>
    </source>
</evidence>
<proteinExistence type="predicted"/>
<dbReference type="EMBL" id="LAZR01013537">
    <property type="protein sequence ID" value="KKM21491.1"/>
    <property type="molecule type" value="Genomic_DNA"/>
</dbReference>